<organism evidence="2 3">
    <name type="scientific">Lepraria finkii</name>
    <dbReference type="NCBI Taxonomy" id="1340010"/>
    <lineage>
        <taxon>Eukaryota</taxon>
        <taxon>Fungi</taxon>
        <taxon>Dikarya</taxon>
        <taxon>Ascomycota</taxon>
        <taxon>Pezizomycotina</taxon>
        <taxon>Lecanoromycetes</taxon>
        <taxon>OSLEUM clade</taxon>
        <taxon>Lecanoromycetidae</taxon>
        <taxon>Lecanorales</taxon>
        <taxon>Lecanorineae</taxon>
        <taxon>Stereocaulaceae</taxon>
        <taxon>Lepraria</taxon>
    </lineage>
</organism>
<reference evidence="2 3" key="1">
    <citation type="submission" date="2024-09" db="EMBL/GenBank/DDBJ databases">
        <title>Rethinking Asexuality: The Enigmatic Case of Functional Sexual Genes in Lepraria (Stereocaulaceae).</title>
        <authorList>
            <person name="Doellman M."/>
            <person name="Sun Y."/>
            <person name="Barcenas-Pena A."/>
            <person name="Lumbsch H.T."/>
            <person name="Grewe F."/>
        </authorList>
    </citation>
    <scope>NUCLEOTIDE SEQUENCE [LARGE SCALE GENOMIC DNA]</scope>
    <source>
        <strain evidence="2 3">Grewe 0041</strain>
    </source>
</reference>
<name>A0ABR4ABM7_9LECA</name>
<feature type="non-terminal residue" evidence="2">
    <location>
        <position position="1"/>
    </location>
</feature>
<evidence type="ECO:0000313" key="3">
    <source>
        <dbReference type="Proteomes" id="UP001590951"/>
    </source>
</evidence>
<dbReference type="EMBL" id="JBHFEH010000288">
    <property type="protein sequence ID" value="KAL2043267.1"/>
    <property type="molecule type" value="Genomic_DNA"/>
</dbReference>
<gene>
    <name evidence="2" type="ORF">ABVK25_012571</name>
</gene>
<evidence type="ECO:0000313" key="2">
    <source>
        <dbReference type="EMBL" id="KAL2043267.1"/>
    </source>
</evidence>
<dbReference type="Proteomes" id="UP001590951">
    <property type="component" value="Unassembled WGS sequence"/>
</dbReference>
<keyword evidence="3" id="KW-1185">Reference proteome</keyword>
<comment type="caution">
    <text evidence="2">The sequence shown here is derived from an EMBL/GenBank/DDBJ whole genome shotgun (WGS) entry which is preliminary data.</text>
</comment>
<feature type="region of interest" description="Disordered" evidence="1">
    <location>
        <begin position="1"/>
        <end position="120"/>
    </location>
</feature>
<protein>
    <submittedName>
        <fullName evidence="2">Uncharacterized protein</fullName>
    </submittedName>
</protein>
<sequence length="120" mass="12646">IPKLDNGQPAPPDSLQPDQKGTLPVDRPSTTVTVNRRERTPRVTVTQAGTAAPRRLDFSQPATPPRGGRPSTNSPTLVNRSCALTADQTNSSVTVPTPPSPTGLPVPLVKRVGETPVALR</sequence>
<evidence type="ECO:0000256" key="1">
    <source>
        <dbReference type="SAM" id="MobiDB-lite"/>
    </source>
</evidence>
<proteinExistence type="predicted"/>
<accession>A0ABR4ABM7</accession>
<feature type="compositionally biased region" description="Polar residues" evidence="1">
    <location>
        <begin position="70"/>
        <end position="79"/>
    </location>
</feature>